<gene>
    <name evidence="3" type="ORF">FVE85_3536</name>
</gene>
<evidence type="ECO:0000313" key="4">
    <source>
        <dbReference type="Proteomes" id="UP000324585"/>
    </source>
</evidence>
<dbReference type="AlphaFoldDB" id="A0A5J4YLH3"/>
<dbReference type="EMBL" id="VRMN01000010">
    <property type="protein sequence ID" value="KAA8492098.1"/>
    <property type="molecule type" value="Genomic_DNA"/>
</dbReference>
<feature type="compositionally biased region" description="Basic and acidic residues" evidence="1">
    <location>
        <begin position="164"/>
        <end position="180"/>
    </location>
</feature>
<dbReference type="Gene3D" id="3.40.50.10190">
    <property type="entry name" value="BRCT domain"/>
    <property type="match status" value="2"/>
</dbReference>
<organism evidence="3 4">
    <name type="scientific">Porphyridium purpureum</name>
    <name type="common">Red alga</name>
    <name type="synonym">Porphyridium cruentum</name>
    <dbReference type="NCBI Taxonomy" id="35688"/>
    <lineage>
        <taxon>Eukaryota</taxon>
        <taxon>Rhodophyta</taxon>
        <taxon>Bangiophyceae</taxon>
        <taxon>Porphyridiales</taxon>
        <taxon>Porphyridiaceae</taxon>
        <taxon>Porphyridium</taxon>
    </lineage>
</organism>
<sequence>MELPYDSDASEEMLATPVFATTQDVIKGAEAGRQVEHEVVDAGAARARMPTMPNMPAPKTAELGNGGAEGVSAPHTRDEAGSDPSWVAEQDEPHHKVKSQDIAEHKYKAPRKRDPEHGNAAKAIKPSAAAAKKARLSQSSDEVGTTKTAATVHTSTPTKAKPAKPLDSKKAAAASGKDKAVPSPQGKGKVAKPKAATSALKPKAVPASKGVKPGATKTNASTPTKEKTATAAKAKRAMAKKSKAALETNENDGESDGAAEQHTDQESECETEATDNGSAAGATASATARVPQSAMRKNRKPVSYSAGEGALYDALRHACDTLGEYDVLPSTADENFDPYWFPEVHVLPENHRRTLTLLKALAAGAVIVHEAWVFESISAEKWLKPEDYVVKKYDAPLKRQRQAPQLLDGVKLGVRGHVKVSELELRILVEKAGGSLALRAADASPCNLWLVGEKSAGRVQHVSDKSKLVSASWLWDSIETWQQLPLDTYRVA</sequence>
<protein>
    <recommendedName>
        <fullName evidence="2">BRCT domain-containing protein</fullName>
    </recommendedName>
</protein>
<feature type="compositionally biased region" description="Low complexity" evidence="1">
    <location>
        <begin position="145"/>
        <end position="159"/>
    </location>
</feature>
<dbReference type="InterPro" id="IPR036420">
    <property type="entry name" value="BRCT_dom_sf"/>
</dbReference>
<reference evidence="4" key="1">
    <citation type="journal article" date="2019" name="Nat. Commun.">
        <title>Expansion of phycobilisome linker gene families in mesophilic red algae.</title>
        <authorList>
            <person name="Lee J."/>
            <person name="Kim D."/>
            <person name="Bhattacharya D."/>
            <person name="Yoon H.S."/>
        </authorList>
    </citation>
    <scope>NUCLEOTIDE SEQUENCE [LARGE SCALE GENOMIC DNA]</scope>
    <source>
        <strain evidence="4">CCMP 1328</strain>
    </source>
</reference>
<comment type="caution">
    <text evidence="3">The sequence shown here is derived from an EMBL/GenBank/DDBJ whole genome shotgun (WGS) entry which is preliminary data.</text>
</comment>
<dbReference type="SUPFAM" id="SSF52113">
    <property type="entry name" value="BRCT domain"/>
    <property type="match status" value="1"/>
</dbReference>
<feature type="compositionally biased region" description="Low complexity" evidence="1">
    <location>
        <begin position="277"/>
        <end position="288"/>
    </location>
</feature>
<evidence type="ECO:0000313" key="3">
    <source>
        <dbReference type="EMBL" id="KAA8492098.1"/>
    </source>
</evidence>
<proteinExistence type="predicted"/>
<evidence type="ECO:0000259" key="2">
    <source>
        <dbReference type="PROSITE" id="PS50172"/>
    </source>
</evidence>
<dbReference type="OrthoDB" id="6105938at2759"/>
<feature type="domain" description="BRCT" evidence="2">
    <location>
        <begin position="402"/>
        <end position="491"/>
    </location>
</feature>
<feature type="region of interest" description="Disordered" evidence="1">
    <location>
        <begin position="42"/>
        <end position="302"/>
    </location>
</feature>
<dbReference type="PROSITE" id="PS50172">
    <property type="entry name" value="BRCT"/>
    <property type="match status" value="2"/>
</dbReference>
<feature type="compositionally biased region" description="Basic residues" evidence="1">
    <location>
        <begin position="233"/>
        <end position="243"/>
    </location>
</feature>
<feature type="compositionally biased region" description="Low complexity" evidence="1">
    <location>
        <begin position="120"/>
        <end position="131"/>
    </location>
</feature>
<name>A0A5J4YLH3_PORPP</name>
<dbReference type="Proteomes" id="UP000324585">
    <property type="component" value="Unassembled WGS sequence"/>
</dbReference>
<evidence type="ECO:0000256" key="1">
    <source>
        <dbReference type="SAM" id="MobiDB-lite"/>
    </source>
</evidence>
<keyword evidence="4" id="KW-1185">Reference proteome</keyword>
<accession>A0A5J4YLH3</accession>
<feature type="compositionally biased region" description="Basic and acidic residues" evidence="1">
    <location>
        <begin position="91"/>
        <end position="119"/>
    </location>
</feature>
<feature type="domain" description="BRCT" evidence="2">
    <location>
        <begin position="346"/>
        <end position="390"/>
    </location>
</feature>
<dbReference type="InterPro" id="IPR001357">
    <property type="entry name" value="BRCT_dom"/>
</dbReference>